<proteinExistence type="predicted"/>
<dbReference type="EMBL" id="CP016591">
    <property type="protein sequence ID" value="ANY20793.1"/>
    <property type="molecule type" value="Genomic_DNA"/>
</dbReference>
<dbReference type="AlphaFoldDB" id="A0A1B2AF70"/>
<dbReference type="PIRSF" id="PIRSF029730">
    <property type="entry name" value="UCP029730"/>
    <property type="match status" value="1"/>
</dbReference>
<protein>
    <submittedName>
        <fullName evidence="1">N-formylglutamate amidohydrolase</fullName>
    </submittedName>
</protein>
<organism evidence="1 2">
    <name type="scientific">Tsuneonella dongtanensis</name>
    <dbReference type="NCBI Taxonomy" id="692370"/>
    <lineage>
        <taxon>Bacteria</taxon>
        <taxon>Pseudomonadati</taxon>
        <taxon>Pseudomonadota</taxon>
        <taxon>Alphaproteobacteria</taxon>
        <taxon>Sphingomonadales</taxon>
        <taxon>Erythrobacteraceae</taxon>
        <taxon>Tsuneonella</taxon>
    </lineage>
</organism>
<dbReference type="SUPFAM" id="SSF53187">
    <property type="entry name" value="Zn-dependent exopeptidases"/>
    <property type="match status" value="1"/>
</dbReference>
<evidence type="ECO:0000313" key="2">
    <source>
        <dbReference type="Proteomes" id="UP000092932"/>
    </source>
</evidence>
<dbReference type="Proteomes" id="UP000092932">
    <property type="component" value="Chromosome"/>
</dbReference>
<accession>A0A1B2AF70</accession>
<dbReference type="GO" id="GO:0016787">
    <property type="term" value="F:hydrolase activity"/>
    <property type="evidence" value="ECO:0007669"/>
    <property type="project" value="UniProtKB-KW"/>
</dbReference>
<keyword evidence="2" id="KW-1185">Reference proteome</keyword>
<dbReference type="KEGG" id="ado:A6F68_02293"/>
<dbReference type="Pfam" id="PF05013">
    <property type="entry name" value="FGase"/>
    <property type="match status" value="1"/>
</dbReference>
<reference evidence="1 2" key="1">
    <citation type="submission" date="2016-07" db="EMBL/GenBank/DDBJ databases">
        <title>Complete genome sequence of Altererythrobacter dongtanensis KCTC 22672, a type strain with esterase isolated from tidal flat.</title>
        <authorList>
            <person name="Cheng H."/>
            <person name="Wu Y.-H."/>
            <person name="Zhou P."/>
            <person name="Huo Y.-Y."/>
            <person name="Wang C.-S."/>
            <person name="Xu X.-W."/>
        </authorList>
    </citation>
    <scope>NUCLEOTIDE SEQUENCE [LARGE SCALE GENOMIC DNA]</scope>
    <source>
        <strain evidence="1 2">KCTC 22672</strain>
    </source>
</reference>
<dbReference type="InterPro" id="IPR007709">
    <property type="entry name" value="N-FG_amidohydro"/>
</dbReference>
<keyword evidence="1" id="KW-0378">Hydrolase</keyword>
<dbReference type="OrthoDB" id="9815326at2"/>
<dbReference type="InterPro" id="IPR011227">
    <property type="entry name" value="UCP029730"/>
</dbReference>
<dbReference type="STRING" id="692370.A6F68_02293"/>
<gene>
    <name evidence="1" type="ORF">A6F68_02293</name>
</gene>
<evidence type="ECO:0000313" key="1">
    <source>
        <dbReference type="EMBL" id="ANY20793.1"/>
    </source>
</evidence>
<name>A0A1B2AF70_9SPHN</name>
<dbReference type="RefSeq" id="WP_067680075.1">
    <property type="nucleotide sequence ID" value="NZ_CP016591.1"/>
</dbReference>
<dbReference type="PATRIC" id="fig|692370.5.peg.2306"/>
<dbReference type="Gene3D" id="3.40.630.40">
    <property type="entry name" value="Zn-dependent exopeptidases"/>
    <property type="match status" value="1"/>
</dbReference>
<sequence>MISEWQPWRHIGPEPRRRGIVLIADHASNFVPDDIVLGIEPALMNDHIAIDIGVEGVAERMARRHGVPAHVACVSRLVCDLNRDEDDPRVVPASSDGHTIPGNIGADLERRLDRFHRPYHHALADWLDHADPGLVISLHSFTPALKSAPASRPWEVGILYNTDDRAARHGIRLFGEAGLTVGDNEPYSGRDLNATMNRHAEAHGRAYLGIEVRQDQIDTEAGQARWAALIADVAGRVALMLEAA</sequence>